<evidence type="ECO:0000313" key="1">
    <source>
        <dbReference type="EMBL" id="EFA74649.1"/>
    </source>
</evidence>
<dbReference type="RefSeq" id="XP_020426783.1">
    <property type="nucleotide sequence ID" value="XM_020582367.1"/>
</dbReference>
<dbReference type="InParanoid" id="D3BV92"/>
<proteinExistence type="predicted"/>
<protein>
    <submittedName>
        <fullName evidence="1">Uncharacterized protein</fullName>
    </submittedName>
</protein>
<accession>D3BV92</accession>
<reference evidence="1 2" key="1">
    <citation type="journal article" date="2011" name="Genome Res.">
        <title>Phylogeny-wide analysis of social amoeba genomes highlights ancient origins for complex intercellular communication.</title>
        <authorList>
            <person name="Heidel A.J."/>
            <person name="Lawal H.M."/>
            <person name="Felder M."/>
            <person name="Schilde C."/>
            <person name="Helps N.R."/>
            <person name="Tunggal B."/>
            <person name="Rivero F."/>
            <person name="John U."/>
            <person name="Schleicher M."/>
            <person name="Eichinger L."/>
            <person name="Platzer M."/>
            <person name="Noegel A.A."/>
            <person name="Schaap P."/>
            <person name="Gloeckner G."/>
        </authorList>
    </citation>
    <scope>NUCLEOTIDE SEQUENCE [LARGE SCALE GENOMIC DNA]</scope>
    <source>
        <strain evidence="2">ATCC 26659 / Pp 5 / PN500</strain>
    </source>
</reference>
<dbReference type="GeneID" id="31367086"/>
<keyword evidence="2" id="KW-1185">Reference proteome</keyword>
<organism evidence="1 2">
    <name type="scientific">Heterostelium pallidum (strain ATCC 26659 / Pp 5 / PN500)</name>
    <name type="common">Cellular slime mold</name>
    <name type="synonym">Polysphondylium pallidum</name>
    <dbReference type="NCBI Taxonomy" id="670386"/>
    <lineage>
        <taxon>Eukaryota</taxon>
        <taxon>Amoebozoa</taxon>
        <taxon>Evosea</taxon>
        <taxon>Eumycetozoa</taxon>
        <taxon>Dictyostelia</taxon>
        <taxon>Acytosteliales</taxon>
        <taxon>Acytosteliaceae</taxon>
        <taxon>Heterostelium</taxon>
    </lineage>
</organism>
<sequence>MSLLSDALDAILASNLTGDMKQQWSDHLKRYKNKALFIVEVWNRSNAADPPAATASLDDYLTKMFNYKITKQYKPKDETKEPLSLVLSKAECSCTNGEVFLENEFVSLSSIKDVLNDDGLMGS</sequence>
<comment type="caution">
    <text evidence="1">The sequence shown here is derived from an EMBL/GenBank/DDBJ whole genome shotgun (WGS) entry which is preliminary data.</text>
</comment>
<name>D3BV92_HETP5</name>
<gene>
    <name evidence="1" type="ORF">PPL_11618</name>
</gene>
<dbReference type="Proteomes" id="UP000001396">
    <property type="component" value="Unassembled WGS sequence"/>
</dbReference>
<dbReference type="EMBL" id="ADBJ01000062">
    <property type="protein sequence ID" value="EFA74649.1"/>
    <property type="molecule type" value="Genomic_DNA"/>
</dbReference>
<dbReference type="AlphaFoldDB" id="D3BV92"/>
<evidence type="ECO:0000313" key="2">
    <source>
        <dbReference type="Proteomes" id="UP000001396"/>
    </source>
</evidence>